<sequence>MNRFPSTVAGLDDILRGGLFEGGVYILEGPPGVGKTTLANQMAYNHASAGHKTLYVTMLAESHARMVQHMSHQTFFRKAAVNAFVFYVSGYRELENEGLKGVLSLLRSELARSGATLLVVDGLVVSAQGIDEGVRQFVHELQSLVTAMSCTCLVLTTGRGNALSAEQTMVDGIFSFEDQLFKGRAERLVQVRKFRGSEVVRGQHSFCITNEGLQFFPRLESMPLLHGELADAGSVPLGIHEIDAALGGRGVWEGSNSLVTGESGSGKTLMGYRFAAASTPEAPGLLLIAAPETKAGACHLAGRFDIGLERASQCGGLRIETLGQSDESLDEMGHKILRLVDEARARRLVLDSVAALADTRAFQDRGYRFLGRLLMELRRRAVTALFTLDPAEISLASGTPLAPGLAALFDNVLVLEAPRDVGASRQLAVRKMRGRHGEATVIPLRG</sequence>
<dbReference type="InterPro" id="IPR027417">
    <property type="entry name" value="P-loop_NTPase"/>
</dbReference>
<dbReference type="EMBL" id="JAVDXQ010000001">
    <property type="protein sequence ID" value="MDR7295049.1"/>
    <property type="molecule type" value="Genomic_DNA"/>
</dbReference>
<feature type="domain" description="AAA+ ATPase" evidence="1">
    <location>
        <begin position="21"/>
        <end position="186"/>
    </location>
</feature>
<evidence type="ECO:0000313" key="2">
    <source>
        <dbReference type="EMBL" id="MDR7295049.1"/>
    </source>
</evidence>
<dbReference type="Pfam" id="PF06745">
    <property type="entry name" value="ATPase"/>
    <property type="match status" value="2"/>
</dbReference>
<comment type="caution">
    <text evidence="2">The sequence shown here is derived from an EMBL/GenBank/DDBJ whole genome shotgun (WGS) entry which is preliminary data.</text>
</comment>
<dbReference type="InterPro" id="IPR051347">
    <property type="entry name" value="Circadian_clock_KaiC-rel"/>
</dbReference>
<dbReference type="PANTHER" id="PTHR42926:SF1">
    <property type="entry name" value="CIRCADIAN CLOCK OSCILLATOR PROTEIN KAIC 1"/>
    <property type="match status" value="1"/>
</dbReference>
<dbReference type="Proteomes" id="UP001180536">
    <property type="component" value="Unassembled WGS sequence"/>
</dbReference>
<dbReference type="PANTHER" id="PTHR42926">
    <property type="match status" value="1"/>
</dbReference>
<accession>A0ABU1Z355</accession>
<dbReference type="Gene3D" id="3.40.50.300">
    <property type="entry name" value="P-loop containing nucleotide triphosphate hydrolases"/>
    <property type="match status" value="2"/>
</dbReference>
<dbReference type="InterPro" id="IPR003593">
    <property type="entry name" value="AAA+_ATPase"/>
</dbReference>
<protein>
    <submittedName>
        <fullName evidence="2">Circadian clock protein KaiC</fullName>
    </submittedName>
</protein>
<name>A0ABU1Z355_9BURK</name>
<organism evidence="2 3">
    <name type="scientific">Pelomonas aquatica</name>
    <dbReference type="NCBI Taxonomy" id="431058"/>
    <lineage>
        <taxon>Bacteria</taxon>
        <taxon>Pseudomonadati</taxon>
        <taxon>Pseudomonadota</taxon>
        <taxon>Betaproteobacteria</taxon>
        <taxon>Burkholderiales</taxon>
        <taxon>Sphaerotilaceae</taxon>
        <taxon>Roseateles</taxon>
    </lineage>
</organism>
<evidence type="ECO:0000259" key="1">
    <source>
        <dbReference type="SMART" id="SM00382"/>
    </source>
</evidence>
<gene>
    <name evidence="2" type="ORF">J2X16_000370</name>
</gene>
<dbReference type="InterPro" id="IPR014774">
    <property type="entry name" value="KaiC-like_dom"/>
</dbReference>
<feature type="domain" description="AAA+ ATPase" evidence="1">
    <location>
        <begin position="253"/>
        <end position="419"/>
    </location>
</feature>
<dbReference type="SMART" id="SM00382">
    <property type="entry name" value="AAA"/>
    <property type="match status" value="2"/>
</dbReference>
<proteinExistence type="predicted"/>
<dbReference type="RefSeq" id="WP_056876792.1">
    <property type="nucleotide sequence ID" value="NZ_JAVDXQ010000001.1"/>
</dbReference>
<dbReference type="SUPFAM" id="SSF52540">
    <property type="entry name" value="P-loop containing nucleoside triphosphate hydrolases"/>
    <property type="match status" value="2"/>
</dbReference>
<reference evidence="2 3" key="1">
    <citation type="submission" date="2023-07" db="EMBL/GenBank/DDBJ databases">
        <title>Sorghum-associated microbial communities from plants grown in Nebraska, USA.</title>
        <authorList>
            <person name="Schachtman D."/>
        </authorList>
    </citation>
    <scope>NUCLEOTIDE SEQUENCE [LARGE SCALE GENOMIC DNA]</scope>
    <source>
        <strain evidence="2 3">BE310</strain>
    </source>
</reference>
<keyword evidence="3" id="KW-1185">Reference proteome</keyword>
<evidence type="ECO:0000313" key="3">
    <source>
        <dbReference type="Proteomes" id="UP001180536"/>
    </source>
</evidence>